<evidence type="ECO:0000256" key="1">
    <source>
        <dbReference type="SAM" id="Phobius"/>
    </source>
</evidence>
<keyword evidence="1" id="KW-0472">Membrane</keyword>
<feature type="transmembrane region" description="Helical" evidence="1">
    <location>
        <begin position="129"/>
        <end position="158"/>
    </location>
</feature>
<feature type="transmembrane region" description="Helical" evidence="1">
    <location>
        <begin position="280"/>
        <end position="311"/>
    </location>
</feature>
<feature type="transmembrane region" description="Helical" evidence="1">
    <location>
        <begin position="71"/>
        <end position="104"/>
    </location>
</feature>
<proteinExistence type="predicted"/>
<reference evidence="3 4" key="1">
    <citation type="submission" date="2024-06" db="EMBL/GenBank/DDBJ databases">
        <title>The Natural Products Discovery Center: Release of the First 8490 Sequenced Strains for Exploring Actinobacteria Biosynthetic Diversity.</title>
        <authorList>
            <person name="Kalkreuter E."/>
            <person name="Kautsar S.A."/>
            <person name="Yang D."/>
            <person name="Bader C.D."/>
            <person name="Teijaro C.N."/>
            <person name="Fluegel L."/>
            <person name="Davis C.M."/>
            <person name="Simpson J.R."/>
            <person name="Lauterbach L."/>
            <person name="Steele A.D."/>
            <person name="Gui C."/>
            <person name="Meng S."/>
            <person name="Li G."/>
            <person name="Viehrig K."/>
            <person name="Ye F."/>
            <person name="Su P."/>
            <person name="Kiefer A.F."/>
            <person name="Nichols A."/>
            <person name="Cepeda A.J."/>
            <person name="Yan W."/>
            <person name="Fan B."/>
            <person name="Jiang Y."/>
            <person name="Adhikari A."/>
            <person name="Zheng C.-J."/>
            <person name="Schuster L."/>
            <person name="Cowan T.M."/>
            <person name="Smanski M.J."/>
            <person name="Chevrette M.G."/>
            <person name="De Carvalho L.P.S."/>
            <person name="Shen B."/>
        </authorList>
    </citation>
    <scope>NUCLEOTIDE SEQUENCE [LARGE SCALE GENOMIC DNA]</scope>
    <source>
        <strain evidence="3 4">NPDC019583</strain>
    </source>
</reference>
<dbReference type="RefSeq" id="WP_051851473.1">
    <property type="nucleotide sequence ID" value="NZ_JBEYBN010000073.1"/>
</dbReference>
<gene>
    <name evidence="3" type="ORF">ABZ568_34450</name>
</gene>
<dbReference type="Proteomes" id="UP001550603">
    <property type="component" value="Unassembled WGS sequence"/>
</dbReference>
<keyword evidence="1" id="KW-1133">Transmembrane helix</keyword>
<keyword evidence="1" id="KW-0812">Transmembrane</keyword>
<dbReference type="EMBL" id="JBEYBN010000073">
    <property type="protein sequence ID" value="MEU2271436.1"/>
    <property type="molecule type" value="Genomic_DNA"/>
</dbReference>
<organism evidence="3 4">
    <name type="scientific">Streptomyces olindensis</name>
    <dbReference type="NCBI Taxonomy" id="358823"/>
    <lineage>
        <taxon>Bacteria</taxon>
        <taxon>Bacillati</taxon>
        <taxon>Actinomycetota</taxon>
        <taxon>Actinomycetes</taxon>
        <taxon>Kitasatosporales</taxon>
        <taxon>Streptomycetaceae</taxon>
        <taxon>Streptomyces</taxon>
    </lineage>
</organism>
<feature type="transmembrane region" description="Helical" evidence="1">
    <location>
        <begin position="27"/>
        <end position="51"/>
    </location>
</feature>
<keyword evidence="4" id="KW-1185">Reference proteome</keyword>
<evidence type="ECO:0000259" key="2">
    <source>
        <dbReference type="Pfam" id="PF25231"/>
    </source>
</evidence>
<dbReference type="InterPro" id="IPR057169">
    <property type="entry name" value="DUF7847"/>
</dbReference>
<protein>
    <submittedName>
        <fullName evidence="3">DUF975 family protein</fullName>
    </submittedName>
</protein>
<feature type="transmembrane region" description="Helical" evidence="1">
    <location>
        <begin position="218"/>
        <end position="239"/>
    </location>
</feature>
<name>A0ABV2Y594_9ACTN</name>
<dbReference type="Pfam" id="PF25231">
    <property type="entry name" value="DUF7847"/>
    <property type="match status" value="1"/>
</dbReference>
<sequence length="337" mass="36134">MIPLAPLGLGAVYNGAFSTMGRYARQLFGAMGAGLALLFAAAAGAFSLAYLSVEDDWQELIHADEPTWAMVSSIVVSLVAAYVVLMLLTLLVTSFLSAVSPVVLEHAVLGRRTTFGAVWRRAWARTPSVLGVTLLMYLLIAIPVVLFLLVWISLMALLVAAESPLMAPGLVFLLGLLILPLVIWLVVSFSFAPAAAVLESAGPITALKRSFRLVRGAWWRTFGILSLTWGMVAVGGWIVQIPLLFAAPQPSYDAYGPYDAPPADVGEFFSDVYGDALPGLWTYLVLTVVVTLVVQLLATAFMQLVSTLLYIDQRIRREGLGESLARAAGSAAVRHAP</sequence>
<comment type="caution">
    <text evidence="3">The sequence shown here is derived from an EMBL/GenBank/DDBJ whole genome shotgun (WGS) entry which is preliminary data.</text>
</comment>
<accession>A0ABV2Y594</accession>
<feature type="transmembrane region" description="Helical" evidence="1">
    <location>
        <begin position="170"/>
        <end position="198"/>
    </location>
</feature>
<evidence type="ECO:0000313" key="4">
    <source>
        <dbReference type="Proteomes" id="UP001550603"/>
    </source>
</evidence>
<feature type="domain" description="DUF7847" evidence="2">
    <location>
        <begin position="66"/>
        <end position="310"/>
    </location>
</feature>
<evidence type="ECO:0000313" key="3">
    <source>
        <dbReference type="EMBL" id="MEU2271436.1"/>
    </source>
</evidence>